<comment type="caution">
    <text evidence="1">The sequence shown here is derived from an EMBL/GenBank/DDBJ whole genome shotgun (WGS) entry which is preliminary data.</text>
</comment>
<evidence type="ECO:0000313" key="1">
    <source>
        <dbReference type="EMBL" id="KKQ78748.1"/>
    </source>
</evidence>
<evidence type="ECO:0000313" key="2">
    <source>
        <dbReference type="Proteomes" id="UP000034324"/>
    </source>
</evidence>
<dbReference type="SUPFAM" id="SSF52540">
    <property type="entry name" value="P-loop containing nucleoside triphosphate hydrolases"/>
    <property type="match status" value="1"/>
</dbReference>
<dbReference type="AlphaFoldDB" id="A0A0G0KGI6"/>
<accession>A0A0G0KGI6</accession>
<reference evidence="1 2" key="1">
    <citation type="journal article" date="2015" name="Nature">
        <title>rRNA introns, odd ribosomes, and small enigmatic genomes across a large radiation of phyla.</title>
        <authorList>
            <person name="Brown C.T."/>
            <person name="Hug L.A."/>
            <person name="Thomas B.C."/>
            <person name="Sharon I."/>
            <person name="Castelle C.J."/>
            <person name="Singh A."/>
            <person name="Wilkins M.J."/>
            <person name="Williams K.H."/>
            <person name="Banfield J.F."/>
        </authorList>
    </citation>
    <scope>NUCLEOTIDE SEQUENCE [LARGE SCALE GENOMIC DNA]</scope>
</reference>
<organism evidence="1 2">
    <name type="scientific">Candidatus Daviesbacteria bacterium GW2011_GWF2_38_6</name>
    <dbReference type="NCBI Taxonomy" id="1618432"/>
    <lineage>
        <taxon>Bacteria</taxon>
        <taxon>Candidatus Daviesiibacteriota</taxon>
    </lineage>
</organism>
<dbReference type="EMBL" id="LBVC01000012">
    <property type="protein sequence ID" value="KKQ78748.1"/>
    <property type="molecule type" value="Genomic_DNA"/>
</dbReference>
<name>A0A0G0KGI6_9BACT</name>
<sequence>MMTTVETRETLKPLRLVLVTGSGGVGKTSLIEGFHTDGRKIYPGLTDFIIAGKVDKDLIANGFTEVRDPSYVKRYRTQSYGQVFQQTEEIIAGGRTALVNASFRLEIGKLGWERRYDELAKKHEAILKIIRLVTAPETLYRRLVARDAITDHHKLVDLETWKAWLQEEPIEMEMPPGSLILTNNGNIGDFPNLVQQAMAFLKE</sequence>
<proteinExistence type="predicted"/>
<gene>
    <name evidence="1" type="ORF">US99_C0012G0005</name>
</gene>
<dbReference type="Gene3D" id="3.40.50.300">
    <property type="entry name" value="P-loop containing nucleotide triphosphate hydrolases"/>
    <property type="match status" value="1"/>
</dbReference>
<dbReference type="InterPro" id="IPR027417">
    <property type="entry name" value="P-loop_NTPase"/>
</dbReference>
<dbReference type="Proteomes" id="UP000034324">
    <property type="component" value="Unassembled WGS sequence"/>
</dbReference>
<dbReference type="Pfam" id="PF13671">
    <property type="entry name" value="AAA_33"/>
    <property type="match status" value="1"/>
</dbReference>
<protein>
    <submittedName>
        <fullName evidence="1">Uncharacterized protein</fullName>
    </submittedName>
</protein>